<sequence>LARTINTRSGAVQGRHASAADRPKVLILSNQAARPFINDDGVITSDLVRRAGGINAATELGVRQTMPVSTEHVVKADPDAILLVDVTGKGMGSYESILNNPAVKNLDAVKNDRVRLFPAAEVYGGGLGLLDGLDKVGSWLHP</sequence>
<keyword evidence="4" id="KW-1185">Reference proteome</keyword>
<feature type="domain" description="Fe/B12 periplasmic-binding" evidence="2">
    <location>
        <begin position="1"/>
        <end position="142"/>
    </location>
</feature>
<comment type="caution">
    <text evidence="3">The sequence shown here is derived from an EMBL/GenBank/DDBJ whole genome shotgun (WGS) entry which is preliminary data.</text>
</comment>
<evidence type="ECO:0000256" key="1">
    <source>
        <dbReference type="ARBA" id="ARBA00008814"/>
    </source>
</evidence>
<dbReference type="InterPro" id="IPR050902">
    <property type="entry name" value="ABC_Transporter_SBP"/>
</dbReference>
<dbReference type="EMBL" id="JBHTIR010003427">
    <property type="protein sequence ID" value="MFD0855186.1"/>
    <property type="molecule type" value="Genomic_DNA"/>
</dbReference>
<evidence type="ECO:0000259" key="2">
    <source>
        <dbReference type="PROSITE" id="PS50983"/>
    </source>
</evidence>
<accession>A0ABW3CKV0</accession>
<dbReference type="SUPFAM" id="SSF53807">
    <property type="entry name" value="Helical backbone' metal receptor"/>
    <property type="match status" value="1"/>
</dbReference>
<organism evidence="3 4">
    <name type="scientific">Actinomadura adrarensis</name>
    <dbReference type="NCBI Taxonomy" id="1819600"/>
    <lineage>
        <taxon>Bacteria</taxon>
        <taxon>Bacillati</taxon>
        <taxon>Actinomycetota</taxon>
        <taxon>Actinomycetes</taxon>
        <taxon>Streptosporangiales</taxon>
        <taxon>Thermomonosporaceae</taxon>
        <taxon>Actinomadura</taxon>
    </lineage>
</organism>
<dbReference type="Pfam" id="PF01497">
    <property type="entry name" value="Peripla_BP_2"/>
    <property type="match status" value="1"/>
</dbReference>
<evidence type="ECO:0000313" key="4">
    <source>
        <dbReference type="Proteomes" id="UP001597083"/>
    </source>
</evidence>
<comment type="similarity">
    <text evidence="1">Belongs to the bacterial solute-binding protein 8 family.</text>
</comment>
<dbReference type="Gene3D" id="3.40.50.1980">
    <property type="entry name" value="Nitrogenase molybdenum iron protein domain"/>
    <property type="match status" value="1"/>
</dbReference>
<feature type="non-terminal residue" evidence="3">
    <location>
        <position position="1"/>
    </location>
</feature>
<reference evidence="4" key="1">
    <citation type="journal article" date="2019" name="Int. J. Syst. Evol. Microbiol.">
        <title>The Global Catalogue of Microorganisms (GCM) 10K type strain sequencing project: providing services to taxonomists for standard genome sequencing and annotation.</title>
        <authorList>
            <consortium name="The Broad Institute Genomics Platform"/>
            <consortium name="The Broad Institute Genome Sequencing Center for Infectious Disease"/>
            <person name="Wu L."/>
            <person name="Ma J."/>
        </authorList>
    </citation>
    <scope>NUCLEOTIDE SEQUENCE [LARGE SCALE GENOMIC DNA]</scope>
    <source>
        <strain evidence="4">JCM 31696</strain>
    </source>
</reference>
<dbReference type="PANTHER" id="PTHR30535">
    <property type="entry name" value="VITAMIN B12-BINDING PROTEIN"/>
    <property type="match status" value="1"/>
</dbReference>
<name>A0ABW3CKV0_9ACTN</name>
<dbReference type="PANTHER" id="PTHR30535:SF34">
    <property type="entry name" value="MOLYBDATE-BINDING PROTEIN MOLA"/>
    <property type="match status" value="1"/>
</dbReference>
<dbReference type="Proteomes" id="UP001597083">
    <property type="component" value="Unassembled WGS sequence"/>
</dbReference>
<proteinExistence type="inferred from homology"/>
<gene>
    <name evidence="3" type="ORF">ACFQ07_23305</name>
</gene>
<evidence type="ECO:0000313" key="3">
    <source>
        <dbReference type="EMBL" id="MFD0855186.1"/>
    </source>
</evidence>
<dbReference type="InterPro" id="IPR002491">
    <property type="entry name" value="ABC_transptr_periplasmic_BD"/>
</dbReference>
<dbReference type="PROSITE" id="PS50983">
    <property type="entry name" value="FE_B12_PBP"/>
    <property type="match status" value="1"/>
</dbReference>
<protein>
    <submittedName>
        <fullName evidence="3">ABC transporter substrate-binding protein</fullName>
    </submittedName>
</protein>